<evidence type="ECO:0000313" key="1">
    <source>
        <dbReference type="EMBL" id="CAL1672946.1"/>
    </source>
</evidence>
<dbReference type="AlphaFoldDB" id="A0AAV2MZA3"/>
<gene>
    <name evidence="1" type="ORF">LPLAT_LOCUS13741</name>
</gene>
<name>A0AAV2MZA3_9HYME</name>
<accession>A0AAV2MZA3</accession>
<reference evidence="1" key="1">
    <citation type="submission" date="2024-04" db="EMBL/GenBank/DDBJ databases">
        <authorList>
            <consortium name="Molecular Ecology Group"/>
        </authorList>
    </citation>
    <scope>NUCLEOTIDE SEQUENCE</scope>
</reference>
<evidence type="ECO:0000313" key="2">
    <source>
        <dbReference type="Proteomes" id="UP001497644"/>
    </source>
</evidence>
<protein>
    <submittedName>
        <fullName evidence="1">Uncharacterized protein</fullName>
    </submittedName>
</protein>
<sequence>MRRGGKVACGGATERFMDHVRGPCVALDQLRVFNSEVTESSVSKKRVERRKDSVKVRVIVEEEAERGGGNRQKEDRR</sequence>
<proteinExistence type="predicted"/>
<organism evidence="1 2">
    <name type="scientific">Lasius platythorax</name>
    <dbReference type="NCBI Taxonomy" id="488582"/>
    <lineage>
        <taxon>Eukaryota</taxon>
        <taxon>Metazoa</taxon>
        <taxon>Ecdysozoa</taxon>
        <taxon>Arthropoda</taxon>
        <taxon>Hexapoda</taxon>
        <taxon>Insecta</taxon>
        <taxon>Pterygota</taxon>
        <taxon>Neoptera</taxon>
        <taxon>Endopterygota</taxon>
        <taxon>Hymenoptera</taxon>
        <taxon>Apocrita</taxon>
        <taxon>Aculeata</taxon>
        <taxon>Formicoidea</taxon>
        <taxon>Formicidae</taxon>
        <taxon>Formicinae</taxon>
        <taxon>Lasius</taxon>
        <taxon>Lasius</taxon>
    </lineage>
</organism>
<dbReference type="EMBL" id="CAXIPU020001205">
    <property type="protein sequence ID" value="CAL1672946.1"/>
    <property type="molecule type" value="Genomic_DNA"/>
</dbReference>
<dbReference type="Proteomes" id="UP001497644">
    <property type="component" value="Unassembled WGS sequence"/>
</dbReference>
<comment type="caution">
    <text evidence="1">The sequence shown here is derived from an EMBL/GenBank/DDBJ whole genome shotgun (WGS) entry which is preliminary data.</text>
</comment>
<keyword evidence="2" id="KW-1185">Reference proteome</keyword>